<dbReference type="Proteomes" id="UP001430377">
    <property type="component" value="Unassembled WGS sequence"/>
</dbReference>
<dbReference type="RefSeq" id="WP_220619353.1">
    <property type="nucleotide sequence ID" value="NZ_RKLR01000006.1"/>
</dbReference>
<organism evidence="1 2">
    <name type="scientific">Haloarcula rubra</name>
    <dbReference type="NCBI Taxonomy" id="2487747"/>
    <lineage>
        <taxon>Archaea</taxon>
        <taxon>Methanobacteriati</taxon>
        <taxon>Methanobacteriota</taxon>
        <taxon>Stenosarchaea group</taxon>
        <taxon>Halobacteria</taxon>
        <taxon>Halobacteriales</taxon>
        <taxon>Haloarculaceae</taxon>
        <taxon>Haloarcula</taxon>
    </lineage>
</organism>
<sequence>MQQYTRRSALHASSIALFGIFAGCSALSTESTDSEGLSLERLDTTAVYVDDEVALSMPAEIETVTEPHNADLLVLSGDTNIDGEQAVEWFTDDRIIALLGDSSEATWLSWARSDAFRDAFKNGGSGDSEPDPSLVVGARVGLYVTTHRRSWSGTPRDRDILRALDEVLVAIEKETPPG</sequence>
<dbReference type="AlphaFoldDB" id="A0AAW4PT00"/>
<protein>
    <submittedName>
        <fullName evidence="1">Uncharacterized protein</fullName>
    </submittedName>
</protein>
<evidence type="ECO:0000313" key="1">
    <source>
        <dbReference type="EMBL" id="MBX0324401.1"/>
    </source>
</evidence>
<dbReference type="PROSITE" id="PS51257">
    <property type="entry name" value="PROKAR_LIPOPROTEIN"/>
    <property type="match status" value="1"/>
</dbReference>
<accession>A0AAW4PT00</accession>
<gene>
    <name evidence="1" type="ORF">EGH21_15330</name>
</gene>
<keyword evidence="2" id="KW-1185">Reference proteome</keyword>
<comment type="caution">
    <text evidence="1">The sequence shown here is derived from an EMBL/GenBank/DDBJ whole genome shotgun (WGS) entry which is preliminary data.</text>
</comment>
<evidence type="ECO:0000313" key="2">
    <source>
        <dbReference type="Proteomes" id="UP001430377"/>
    </source>
</evidence>
<dbReference type="EMBL" id="RKLR01000006">
    <property type="protein sequence ID" value="MBX0324401.1"/>
    <property type="molecule type" value="Genomic_DNA"/>
</dbReference>
<proteinExistence type="predicted"/>
<name>A0AAW4PT00_9EURY</name>
<reference evidence="1 2" key="1">
    <citation type="submission" date="2021-06" db="EMBL/GenBank/DDBJ databases">
        <title>Halomicroarcula sp. a new haloarchaeum isolated from saline soil.</title>
        <authorList>
            <person name="Duran-Viseras A."/>
            <person name="Sanchez-Porro C."/>
            <person name="Ventosa A."/>
        </authorList>
    </citation>
    <scope>NUCLEOTIDE SEQUENCE [LARGE SCALE GENOMIC DNA]</scope>
    <source>
        <strain evidence="1 2">F13</strain>
    </source>
</reference>